<dbReference type="InterPro" id="IPR050300">
    <property type="entry name" value="GDXG_lipolytic_enzyme"/>
</dbReference>
<keyword evidence="4" id="KW-1185">Reference proteome</keyword>
<name>A0ABT1LYY9_9MYCO</name>
<dbReference type="Proteomes" id="UP001651690">
    <property type="component" value="Unassembled WGS sequence"/>
</dbReference>
<proteinExistence type="predicted"/>
<dbReference type="InterPro" id="IPR006311">
    <property type="entry name" value="TAT_signal"/>
</dbReference>
<evidence type="ECO:0000256" key="1">
    <source>
        <dbReference type="ARBA" id="ARBA00022801"/>
    </source>
</evidence>
<reference evidence="3 4" key="1">
    <citation type="submission" date="2022-06" db="EMBL/GenBank/DDBJ databases">
        <title>Mycolicibacterium sp. CAU 1645 isolated from seawater.</title>
        <authorList>
            <person name="Kim W."/>
        </authorList>
    </citation>
    <scope>NUCLEOTIDE SEQUENCE [LARGE SCALE GENOMIC DNA]</scope>
    <source>
        <strain evidence="3 4">CAU 1645</strain>
    </source>
</reference>
<dbReference type="PANTHER" id="PTHR48081">
    <property type="entry name" value="AB HYDROLASE SUPERFAMILY PROTEIN C4A8.06C"/>
    <property type="match status" value="1"/>
</dbReference>
<evidence type="ECO:0000313" key="4">
    <source>
        <dbReference type="Proteomes" id="UP001651690"/>
    </source>
</evidence>
<evidence type="ECO:0000259" key="2">
    <source>
        <dbReference type="Pfam" id="PF20434"/>
    </source>
</evidence>
<comment type="caution">
    <text evidence="3">The sequence shown here is derived from an EMBL/GenBank/DDBJ whole genome shotgun (WGS) entry which is preliminary data.</text>
</comment>
<dbReference type="Gene3D" id="3.40.50.1820">
    <property type="entry name" value="alpha/beta hydrolase"/>
    <property type="match status" value="1"/>
</dbReference>
<keyword evidence="1" id="KW-0378">Hydrolase</keyword>
<protein>
    <submittedName>
        <fullName evidence="3">S9 family peptidase</fullName>
    </submittedName>
</protein>
<accession>A0ABT1LYY9</accession>
<dbReference type="InterPro" id="IPR029058">
    <property type="entry name" value="AB_hydrolase_fold"/>
</dbReference>
<evidence type="ECO:0000313" key="3">
    <source>
        <dbReference type="EMBL" id="MCP9272113.1"/>
    </source>
</evidence>
<gene>
    <name evidence="3" type="ORF">NM203_07925</name>
</gene>
<dbReference type="Pfam" id="PF20434">
    <property type="entry name" value="BD-FAE"/>
    <property type="match status" value="1"/>
</dbReference>
<sequence>MRGGREDSIRLIGLTGEVPTGISRRSVLGIAGALAATMAACSSGTPSARSAAMTRYTYGDHPSQYAELTLPDAVAAAPVVVVVHGGYWGASYGAELGRPLAVDLAANGFAALNVEYRRLGDGGGWPQTGDDVAAAVATLRDRDGVDLRHVVGLGHSAGGQLAGWLAAQGPLTGVVLQAGVLDLVAGSAAGLGGGAVEAFLGGTPEQRPDAYAQASPLARLPLRVPSIAVHGTRDTLVPIDQSRRFVDAARAAGDSSELRTFDGDHFDPITVGTPAWAECLDAVRRLTGR</sequence>
<dbReference type="InterPro" id="IPR049492">
    <property type="entry name" value="BD-FAE-like_dom"/>
</dbReference>
<dbReference type="EMBL" id="JANDBD010000003">
    <property type="protein sequence ID" value="MCP9272113.1"/>
    <property type="molecule type" value="Genomic_DNA"/>
</dbReference>
<dbReference type="SUPFAM" id="SSF53474">
    <property type="entry name" value="alpha/beta-Hydrolases"/>
    <property type="match status" value="1"/>
</dbReference>
<dbReference type="PANTHER" id="PTHR48081:SF33">
    <property type="entry name" value="KYNURENINE FORMAMIDASE"/>
    <property type="match status" value="1"/>
</dbReference>
<dbReference type="PROSITE" id="PS51318">
    <property type="entry name" value="TAT"/>
    <property type="match status" value="1"/>
</dbReference>
<feature type="domain" description="BD-FAE-like" evidence="2">
    <location>
        <begin position="75"/>
        <end position="246"/>
    </location>
</feature>
<dbReference type="RefSeq" id="WP_255059290.1">
    <property type="nucleotide sequence ID" value="NZ_JANDBD010000003.1"/>
</dbReference>
<organism evidence="3 4">
    <name type="scientific">Mycolicibacterium arenosum</name>
    <dbReference type="NCBI Taxonomy" id="2952157"/>
    <lineage>
        <taxon>Bacteria</taxon>
        <taxon>Bacillati</taxon>
        <taxon>Actinomycetota</taxon>
        <taxon>Actinomycetes</taxon>
        <taxon>Mycobacteriales</taxon>
        <taxon>Mycobacteriaceae</taxon>
        <taxon>Mycolicibacterium</taxon>
    </lineage>
</organism>